<dbReference type="Proteomes" id="UP001378592">
    <property type="component" value="Unassembled WGS sequence"/>
</dbReference>
<protein>
    <recommendedName>
        <fullName evidence="4">Kielin/chordin-like protein</fullName>
    </recommendedName>
</protein>
<proteinExistence type="predicted"/>
<dbReference type="AlphaFoldDB" id="A0AAN9VYQ5"/>
<evidence type="ECO:0008006" key="4">
    <source>
        <dbReference type="Google" id="ProtNLM"/>
    </source>
</evidence>
<reference evidence="2 3" key="1">
    <citation type="submission" date="2024-03" db="EMBL/GenBank/DDBJ databases">
        <title>The genome assembly and annotation of the cricket Gryllus longicercus Weissman &amp; Gray.</title>
        <authorList>
            <person name="Szrajer S."/>
            <person name="Gray D."/>
            <person name="Ylla G."/>
        </authorList>
    </citation>
    <scope>NUCLEOTIDE SEQUENCE [LARGE SCALE GENOMIC DNA]</scope>
    <source>
        <strain evidence="2">DAG 2021-001</strain>
        <tissue evidence="2">Whole body minus gut</tissue>
    </source>
</reference>
<evidence type="ECO:0000256" key="1">
    <source>
        <dbReference type="SAM" id="SignalP"/>
    </source>
</evidence>
<name>A0AAN9VYQ5_9ORTH</name>
<accession>A0AAN9VYQ5</accession>
<organism evidence="2 3">
    <name type="scientific">Gryllus longicercus</name>
    <dbReference type="NCBI Taxonomy" id="2509291"/>
    <lineage>
        <taxon>Eukaryota</taxon>
        <taxon>Metazoa</taxon>
        <taxon>Ecdysozoa</taxon>
        <taxon>Arthropoda</taxon>
        <taxon>Hexapoda</taxon>
        <taxon>Insecta</taxon>
        <taxon>Pterygota</taxon>
        <taxon>Neoptera</taxon>
        <taxon>Polyneoptera</taxon>
        <taxon>Orthoptera</taxon>
        <taxon>Ensifera</taxon>
        <taxon>Gryllidea</taxon>
        <taxon>Grylloidea</taxon>
        <taxon>Gryllidae</taxon>
        <taxon>Gryllinae</taxon>
        <taxon>Gryllus</taxon>
    </lineage>
</organism>
<keyword evidence="1" id="KW-0732">Signal</keyword>
<dbReference type="EMBL" id="JAZDUA010000055">
    <property type="protein sequence ID" value="KAK7870620.1"/>
    <property type="molecule type" value="Genomic_DNA"/>
</dbReference>
<keyword evidence="3" id="KW-1185">Reference proteome</keyword>
<evidence type="ECO:0000313" key="2">
    <source>
        <dbReference type="EMBL" id="KAK7870620.1"/>
    </source>
</evidence>
<feature type="signal peptide" evidence="1">
    <location>
        <begin position="1"/>
        <end position="35"/>
    </location>
</feature>
<comment type="caution">
    <text evidence="2">The sequence shown here is derived from an EMBL/GenBank/DDBJ whole genome shotgun (WGS) entry which is preliminary data.</text>
</comment>
<sequence>MGRAPPPPPPRPPALLPLPQLLLLLLAAASAPALAAPATRAPAAATAPRPCNTHGALYLHGQQVRRPDPCELCLCLDGALFCWWQHCPPGAAEASGPCRASSALAACANASAAAAAAATTEVPSPTPVVSSTATPATCHVMGTEYRAGEVLPRDTGTCLECVCGAAGRVTCSPRDCASEDAHPPAASLDMFDVDTF</sequence>
<dbReference type="Gene3D" id="2.10.70.10">
    <property type="entry name" value="Complement Module, domain 1"/>
    <property type="match status" value="1"/>
</dbReference>
<dbReference type="SUPFAM" id="SSF57603">
    <property type="entry name" value="FnI-like domain"/>
    <property type="match status" value="2"/>
</dbReference>
<gene>
    <name evidence="2" type="ORF">R5R35_009119</name>
</gene>
<feature type="chain" id="PRO_5042941087" description="Kielin/chordin-like protein" evidence="1">
    <location>
        <begin position="36"/>
        <end position="196"/>
    </location>
</feature>
<evidence type="ECO:0000313" key="3">
    <source>
        <dbReference type="Proteomes" id="UP001378592"/>
    </source>
</evidence>